<name>A0A914UYE2_9BILA</name>
<reference evidence="3" key="1">
    <citation type="submission" date="2022-11" db="UniProtKB">
        <authorList>
            <consortium name="WormBaseParasite"/>
        </authorList>
    </citation>
    <scope>IDENTIFICATION</scope>
</reference>
<dbReference type="PANTHER" id="PTHR10088:SF4">
    <property type="entry name" value="GLUCOKINASE REGULATORY PROTEIN"/>
    <property type="match status" value="1"/>
</dbReference>
<accession>A0A914UYE2</accession>
<dbReference type="GO" id="GO:0070095">
    <property type="term" value="F:fructose-6-phosphate binding"/>
    <property type="evidence" value="ECO:0007669"/>
    <property type="project" value="TreeGrafter"/>
</dbReference>
<dbReference type="GO" id="GO:0004857">
    <property type="term" value="F:enzyme inhibitor activity"/>
    <property type="evidence" value="ECO:0007669"/>
    <property type="project" value="TreeGrafter"/>
</dbReference>
<evidence type="ECO:0000313" key="2">
    <source>
        <dbReference type="Proteomes" id="UP000887566"/>
    </source>
</evidence>
<dbReference type="GO" id="GO:0009750">
    <property type="term" value="P:response to fructose"/>
    <property type="evidence" value="ECO:0007669"/>
    <property type="project" value="TreeGrafter"/>
</dbReference>
<keyword evidence="2" id="KW-1185">Reference proteome</keyword>
<evidence type="ECO:0000313" key="3">
    <source>
        <dbReference type="WBParaSite" id="PSAMB.scaffold1361size32527.g12557.t1"/>
    </source>
</evidence>
<dbReference type="InterPro" id="IPR046348">
    <property type="entry name" value="SIS_dom_sf"/>
</dbReference>
<dbReference type="GO" id="GO:0030246">
    <property type="term" value="F:carbohydrate binding"/>
    <property type="evidence" value="ECO:0007669"/>
    <property type="project" value="TreeGrafter"/>
</dbReference>
<keyword evidence="1" id="KW-0119">Carbohydrate metabolism</keyword>
<dbReference type="InterPro" id="IPR040190">
    <property type="entry name" value="MURQ/GCKR"/>
</dbReference>
<dbReference type="GO" id="GO:1901135">
    <property type="term" value="P:carbohydrate derivative metabolic process"/>
    <property type="evidence" value="ECO:0007669"/>
    <property type="project" value="InterPro"/>
</dbReference>
<organism evidence="2 3">
    <name type="scientific">Plectus sambesii</name>
    <dbReference type="NCBI Taxonomy" id="2011161"/>
    <lineage>
        <taxon>Eukaryota</taxon>
        <taxon>Metazoa</taxon>
        <taxon>Ecdysozoa</taxon>
        <taxon>Nematoda</taxon>
        <taxon>Chromadorea</taxon>
        <taxon>Plectida</taxon>
        <taxon>Plectina</taxon>
        <taxon>Plectoidea</taxon>
        <taxon>Plectidae</taxon>
        <taxon>Plectus</taxon>
    </lineage>
</organism>
<dbReference type="Proteomes" id="UP000887566">
    <property type="component" value="Unplaced"/>
</dbReference>
<protein>
    <submittedName>
        <fullName evidence="3">SIS domain-containing protein</fullName>
    </submittedName>
</protein>
<dbReference type="GO" id="GO:0005829">
    <property type="term" value="C:cytosol"/>
    <property type="evidence" value="ECO:0007669"/>
    <property type="project" value="TreeGrafter"/>
</dbReference>
<dbReference type="AlphaFoldDB" id="A0A914UYE2"/>
<sequence>MAPIDQRKHAQDEGVDERFLDAAPSAESIDYVTSATQFQLHTLLTEQRHSKTLHLSQTAMANADHALQQLFFVDEDILRKIKEVAHEPAHLVQAAKAIETAIADGRKIFFYGCGATGRLCKVLECAVWRPFWRKVKNNDAIWTSLKSALKKPDDIEEQVIGEITGGDRALVSSLEGFEDLQIIGRRQMESYGIRKGDVVFSVTEGGETSSVIGVILAAREQCKEEQPEVSKEHLYFVYNNPDEVLLPFDRSRTVLENDAITKINLCTGPQGITGSTRMQATSISLFVLGVVLEHALQSLLSSCLQADQLSELGFTDQPSLSDRLLSFHALLETANNCRQRFSKLTELESSIYAAGHHSTYFAVGPPLMAVFTDVTERSPTFSLFPLDTTHMTERKSWIHICTAVDEQKAAWEELLGRPFHGLEPASFSSDFEHITNCYLKEAAIKSLANAGREQEGFYDFSLNSVKCEEGDLVVIILSDCHPMPAKALENLISKAVENKARIAVIELHSSANKAKKTPNSSDALFESAGLHCDALRLQIEVNTAGADSLGIREQIALKMLLNAHSTAVMTRLGRVVGNTMTNVKPSNLKLIGRATYLIQLHVNQAMERANFQPLISYAETNAVLYEAIAWKRSHPSQRHSEVELAIVKILETAAKIQKTAAMAATTWAEAFAILEKKTLEEYLKSAL</sequence>
<dbReference type="WBParaSite" id="PSAMB.scaffold1361size32527.g12557.t1">
    <property type="protein sequence ID" value="PSAMB.scaffold1361size32527.g12557.t1"/>
    <property type="gene ID" value="PSAMB.scaffold1361size32527.g12557"/>
</dbReference>
<dbReference type="GO" id="GO:0019899">
    <property type="term" value="F:enzyme binding"/>
    <property type="evidence" value="ECO:0007669"/>
    <property type="project" value="TreeGrafter"/>
</dbReference>
<dbReference type="PANTHER" id="PTHR10088">
    <property type="entry name" value="GLUCOKINASE REGULATORY PROTEIN"/>
    <property type="match status" value="1"/>
</dbReference>
<dbReference type="GO" id="GO:0005654">
    <property type="term" value="C:nucleoplasm"/>
    <property type="evidence" value="ECO:0007669"/>
    <property type="project" value="TreeGrafter"/>
</dbReference>
<proteinExistence type="predicted"/>
<dbReference type="SUPFAM" id="SSF53697">
    <property type="entry name" value="SIS domain"/>
    <property type="match status" value="1"/>
</dbReference>
<evidence type="ECO:0000256" key="1">
    <source>
        <dbReference type="ARBA" id="ARBA00023277"/>
    </source>
</evidence>
<dbReference type="Gene3D" id="3.40.50.10490">
    <property type="entry name" value="Glucose-6-phosphate isomerase like protein, domain 1"/>
    <property type="match status" value="2"/>
</dbReference>
<dbReference type="GO" id="GO:0042593">
    <property type="term" value="P:glucose homeostasis"/>
    <property type="evidence" value="ECO:0007669"/>
    <property type="project" value="TreeGrafter"/>
</dbReference>